<evidence type="ECO:0000256" key="1">
    <source>
        <dbReference type="SAM" id="SignalP"/>
    </source>
</evidence>
<organism evidence="2 3">
    <name type="scientific">Roridomyces roridus</name>
    <dbReference type="NCBI Taxonomy" id="1738132"/>
    <lineage>
        <taxon>Eukaryota</taxon>
        <taxon>Fungi</taxon>
        <taxon>Dikarya</taxon>
        <taxon>Basidiomycota</taxon>
        <taxon>Agaricomycotina</taxon>
        <taxon>Agaricomycetes</taxon>
        <taxon>Agaricomycetidae</taxon>
        <taxon>Agaricales</taxon>
        <taxon>Marasmiineae</taxon>
        <taxon>Mycenaceae</taxon>
        <taxon>Roridomyces</taxon>
    </lineage>
</organism>
<keyword evidence="1" id="KW-0732">Signal</keyword>
<comment type="caution">
    <text evidence="2">The sequence shown here is derived from an EMBL/GenBank/DDBJ whole genome shotgun (WGS) entry which is preliminary data.</text>
</comment>
<proteinExistence type="predicted"/>
<evidence type="ECO:0000313" key="3">
    <source>
        <dbReference type="Proteomes" id="UP001221142"/>
    </source>
</evidence>
<dbReference type="AlphaFoldDB" id="A0AAD7BMK4"/>
<feature type="signal peptide" evidence="1">
    <location>
        <begin position="1"/>
        <end position="16"/>
    </location>
</feature>
<feature type="chain" id="PRO_5042045002" description="Secreted protein" evidence="1">
    <location>
        <begin position="17"/>
        <end position="83"/>
    </location>
</feature>
<gene>
    <name evidence="2" type="ORF">FB45DRAFT_921877</name>
</gene>
<keyword evidence="3" id="KW-1185">Reference proteome</keyword>
<accession>A0AAD7BMK4</accession>
<reference evidence="2" key="1">
    <citation type="submission" date="2023-03" db="EMBL/GenBank/DDBJ databases">
        <title>Massive genome expansion in bonnet fungi (Mycena s.s.) driven by repeated elements and novel gene families across ecological guilds.</title>
        <authorList>
            <consortium name="Lawrence Berkeley National Laboratory"/>
            <person name="Harder C.B."/>
            <person name="Miyauchi S."/>
            <person name="Viragh M."/>
            <person name="Kuo A."/>
            <person name="Thoen E."/>
            <person name="Andreopoulos B."/>
            <person name="Lu D."/>
            <person name="Skrede I."/>
            <person name="Drula E."/>
            <person name="Henrissat B."/>
            <person name="Morin E."/>
            <person name="Kohler A."/>
            <person name="Barry K."/>
            <person name="LaButti K."/>
            <person name="Morin E."/>
            <person name="Salamov A."/>
            <person name="Lipzen A."/>
            <person name="Mereny Z."/>
            <person name="Hegedus B."/>
            <person name="Baldrian P."/>
            <person name="Stursova M."/>
            <person name="Weitz H."/>
            <person name="Taylor A."/>
            <person name="Grigoriev I.V."/>
            <person name="Nagy L.G."/>
            <person name="Martin F."/>
            <person name="Kauserud H."/>
        </authorList>
    </citation>
    <scope>NUCLEOTIDE SEQUENCE</scope>
    <source>
        <strain evidence="2">9284</strain>
    </source>
</reference>
<protein>
    <recommendedName>
        <fullName evidence="4">Secreted protein</fullName>
    </recommendedName>
</protein>
<name>A0AAD7BMK4_9AGAR</name>
<evidence type="ECO:0000313" key="2">
    <source>
        <dbReference type="EMBL" id="KAJ7625626.1"/>
    </source>
</evidence>
<evidence type="ECO:0008006" key="4">
    <source>
        <dbReference type="Google" id="ProtNLM"/>
    </source>
</evidence>
<dbReference type="Proteomes" id="UP001221142">
    <property type="component" value="Unassembled WGS sequence"/>
</dbReference>
<sequence>MLLLLPTTSFPLRALAAEIVELQSRFNVLRIGRYRHSDLPTRGHAPSSSPLSDTDPIPHIYFRFCWRSDVSAVCARWRAGALG</sequence>
<dbReference type="EMBL" id="JARKIF010000012">
    <property type="protein sequence ID" value="KAJ7625626.1"/>
    <property type="molecule type" value="Genomic_DNA"/>
</dbReference>